<dbReference type="Proteomes" id="UP000196331">
    <property type="component" value="Unassembled WGS sequence"/>
</dbReference>
<dbReference type="AlphaFoldDB" id="A0A1R4I6E3"/>
<dbReference type="EMBL" id="FUKM01000065">
    <property type="protein sequence ID" value="SJN15246.1"/>
    <property type="molecule type" value="Genomic_DNA"/>
</dbReference>
<comment type="caution">
    <text evidence="1">The sequence shown here is derived from an EMBL/GenBank/DDBJ whole genome shotgun (WGS) entry which is preliminary data.</text>
</comment>
<accession>A0A1R4I6E3</accession>
<name>A0A1R4I6E3_9GAMM</name>
<evidence type="ECO:0000313" key="2">
    <source>
        <dbReference type="Proteomes" id="UP000196331"/>
    </source>
</evidence>
<reference evidence="1 2" key="1">
    <citation type="submission" date="2017-02" db="EMBL/GenBank/DDBJ databases">
        <authorList>
            <person name="Dridi B."/>
        </authorList>
    </citation>
    <scope>NUCLEOTIDE SEQUENCE [LARGE SCALE GENOMIC DNA]</scope>
    <source>
        <strain evidence="1 2">JB380</strain>
    </source>
</reference>
<evidence type="ECO:0000313" key="1">
    <source>
        <dbReference type="EMBL" id="SJN15246.1"/>
    </source>
</evidence>
<organism evidence="1 2">
    <name type="scientific">Halomonas citrativorans</name>
    <dbReference type="NCBI Taxonomy" id="2742612"/>
    <lineage>
        <taxon>Bacteria</taxon>
        <taxon>Pseudomonadati</taxon>
        <taxon>Pseudomonadota</taxon>
        <taxon>Gammaproteobacteria</taxon>
        <taxon>Oceanospirillales</taxon>
        <taxon>Halomonadaceae</taxon>
        <taxon>Halomonas</taxon>
    </lineage>
</organism>
<sequence length="43" mass="4757">MLSIECAGLSVSARHIWHFLAPHLAQRIETQCSKFCGIFGIAL</sequence>
<protein>
    <submittedName>
        <fullName evidence="1">Uncharacterized protein</fullName>
    </submittedName>
</protein>
<gene>
    <name evidence="1" type="ORF">CZ787_19195</name>
</gene>
<proteinExistence type="predicted"/>